<dbReference type="VEuPathDB" id="FungiDB:I303_03981"/>
<evidence type="ECO:0000313" key="3">
    <source>
        <dbReference type="EMBL" id="WWC61380.1"/>
    </source>
</evidence>
<dbReference type="KEGG" id="kdj:28967680"/>
<name>A0A1A6A868_9TREE</name>
<dbReference type="RefSeq" id="XP_018264101.1">
    <property type="nucleotide sequence ID" value="XM_018407293.1"/>
</dbReference>
<sequence>MPDLDSSDGPATAIPGEKKPGGVDGEDGKDLVNAIKTFCRTYSRPFNPVSSHPRPFSASEISNQAFAEGLSVWRGRRKEEGTIFTSPQEASASDDTFYLRKNLTIVGDASYKVYSDKKSYEYVRDDDPQFLVVPAPSGVDEASRKEKQDMLLGALTWDGSRDLTAEWRDIESDAALSGYYFV</sequence>
<evidence type="ECO:0000256" key="1">
    <source>
        <dbReference type="SAM" id="MobiDB-lite"/>
    </source>
</evidence>
<reference evidence="2" key="1">
    <citation type="submission" date="2013-07" db="EMBL/GenBank/DDBJ databases">
        <title>The Genome Sequence of Cryptococcus dejecticola CBS10117.</title>
        <authorList>
            <consortium name="The Broad Institute Genome Sequencing Platform"/>
            <person name="Cuomo C."/>
            <person name="Litvintseva A."/>
            <person name="Chen Y."/>
            <person name="Heitman J."/>
            <person name="Sun S."/>
            <person name="Springer D."/>
            <person name="Dromer F."/>
            <person name="Young S.K."/>
            <person name="Zeng Q."/>
            <person name="Gargeya S."/>
            <person name="Fitzgerald M."/>
            <person name="Abouelleil A."/>
            <person name="Alvarado L."/>
            <person name="Berlin A.M."/>
            <person name="Chapman S.B."/>
            <person name="Dewar J."/>
            <person name="Goldberg J."/>
            <person name="Griggs A."/>
            <person name="Gujja S."/>
            <person name="Hansen M."/>
            <person name="Howarth C."/>
            <person name="Imamovic A."/>
            <person name="Larimer J."/>
            <person name="McCowan C."/>
            <person name="Murphy C."/>
            <person name="Pearson M."/>
            <person name="Priest M."/>
            <person name="Roberts A."/>
            <person name="Saif S."/>
            <person name="Shea T."/>
            <person name="Sykes S."/>
            <person name="Wortman J."/>
            <person name="Nusbaum C."/>
            <person name="Birren B."/>
        </authorList>
    </citation>
    <scope>NUCLEOTIDE SEQUENCE [LARGE SCALE GENOMIC DNA]</scope>
    <source>
        <strain evidence="2">CBS 10117</strain>
    </source>
</reference>
<feature type="region of interest" description="Disordered" evidence="1">
    <location>
        <begin position="1"/>
        <end position="29"/>
    </location>
</feature>
<reference evidence="3" key="2">
    <citation type="submission" date="2013-07" db="EMBL/GenBank/DDBJ databases">
        <authorList>
            <consortium name="The Broad Institute Genome Sequencing Platform"/>
            <person name="Cuomo C."/>
            <person name="Litvintseva A."/>
            <person name="Chen Y."/>
            <person name="Heitman J."/>
            <person name="Sun S."/>
            <person name="Springer D."/>
            <person name="Dromer F."/>
            <person name="Young S.K."/>
            <person name="Zeng Q."/>
            <person name="Gargeya S."/>
            <person name="Fitzgerald M."/>
            <person name="Abouelleil A."/>
            <person name="Alvarado L."/>
            <person name="Berlin A.M."/>
            <person name="Chapman S.B."/>
            <person name="Dewar J."/>
            <person name="Goldberg J."/>
            <person name="Griggs A."/>
            <person name="Gujja S."/>
            <person name="Hansen M."/>
            <person name="Howarth C."/>
            <person name="Imamovic A."/>
            <person name="Larimer J."/>
            <person name="McCowan C."/>
            <person name="Murphy C."/>
            <person name="Pearson M."/>
            <person name="Priest M."/>
            <person name="Roberts A."/>
            <person name="Saif S."/>
            <person name="Shea T."/>
            <person name="Sykes S."/>
            <person name="Wortman J."/>
            <person name="Nusbaum C."/>
            <person name="Birren B."/>
        </authorList>
    </citation>
    <scope>NUCLEOTIDE SEQUENCE</scope>
    <source>
        <strain evidence="3">CBS 10117</strain>
    </source>
</reference>
<dbReference type="Proteomes" id="UP000078595">
    <property type="component" value="Chromosome 4"/>
</dbReference>
<dbReference type="GeneID" id="28967680"/>
<keyword evidence="4" id="KW-1185">Reference proteome</keyword>
<accession>A0A1A6A868</accession>
<evidence type="ECO:0000313" key="4">
    <source>
        <dbReference type="Proteomes" id="UP000078595"/>
    </source>
</evidence>
<proteinExistence type="predicted"/>
<reference evidence="3" key="3">
    <citation type="submission" date="2024-02" db="EMBL/GenBank/DDBJ databases">
        <title>Comparative genomics of Cryptococcus and Kwoniella reveals pathogenesis evolution and contrasting modes of karyotype evolution via chromosome fusion or intercentromeric recombination.</title>
        <authorList>
            <person name="Coelho M.A."/>
            <person name="David-Palma M."/>
            <person name="Shea T."/>
            <person name="Bowers K."/>
            <person name="McGinley-Smith S."/>
            <person name="Mohammad A.W."/>
            <person name="Gnirke A."/>
            <person name="Yurkov A.M."/>
            <person name="Nowrousian M."/>
            <person name="Sun S."/>
            <person name="Cuomo C.A."/>
            <person name="Heitman J."/>
        </authorList>
    </citation>
    <scope>NUCLEOTIDE SEQUENCE</scope>
    <source>
        <strain evidence="3">CBS 10117</strain>
    </source>
</reference>
<protein>
    <submittedName>
        <fullName evidence="2">Uncharacterized protein</fullName>
    </submittedName>
</protein>
<gene>
    <name evidence="2" type="ORF">I303_03981</name>
    <name evidence="3" type="ORF">I303_103963</name>
</gene>
<feature type="compositionally biased region" description="Basic and acidic residues" evidence="1">
    <location>
        <begin position="16"/>
        <end position="29"/>
    </location>
</feature>
<dbReference type="EMBL" id="CP144533">
    <property type="protein sequence ID" value="WWC61380.1"/>
    <property type="molecule type" value="Genomic_DNA"/>
</dbReference>
<dbReference type="AlphaFoldDB" id="A0A1A6A868"/>
<organism evidence="2">
    <name type="scientific">Kwoniella dejecticola CBS 10117</name>
    <dbReference type="NCBI Taxonomy" id="1296121"/>
    <lineage>
        <taxon>Eukaryota</taxon>
        <taxon>Fungi</taxon>
        <taxon>Dikarya</taxon>
        <taxon>Basidiomycota</taxon>
        <taxon>Agaricomycotina</taxon>
        <taxon>Tremellomycetes</taxon>
        <taxon>Tremellales</taxon>
        <taxon>Cryptococcaceae</taxon>
        <taxon>Kwoniella</taxon>
    </lineage>
</organism>
<dbReference type="EMBL" id="KI894030">
    <property type="protein sequence ID" value="OBR86259.1"/>
    <property type="molecule type" value="Genomic_DNA"/>
</dbReference>
<evidence type="ECO:0000313" key="2">
    <source>
        <dbReference type="EMBL" id="OBR86259.1"/>
    </source>
</evidence>